<reference evidence="1" key="1">
    <citation type="submission" date="2014-11" db="EMBL/GenBank/DDBJ databases">
        <authorList>
            <person name="Amaro Gonzalez C."/>
        </authorList>
    </citation>
    <scope>NUCLEOTIDE SEQUENCE</scope>
</reference>
<protein>
    <submittedName>
        <fullName evidence="1">Uncharacterized protein</fullName>
    </submittedName>
</protein>
<evidence type="ECO:0000313" key="1">
    <source>
        <dbReference type="EMBL" id="JAH56164.1"/>
    </source>
</evidence>
<sequence length="21" mass="2462">MEISLPLHIRQPCNKIKSKII</sequence>
<dbReference type="AlphaFoldDB" id="A0A0E9TR11"/>
<proteinExistence type="predicted"/>
<reference evidence="1" key="2">
    <citation type="journal article" date="2015" name="Fish Shellfish Immunol.">
        <title>Early steps in the European eel (Anguilla anguilla)-Vibrio vulnificus interaction in the gills: Role of the RtxA13 toxin.</title>
        <authorList>
            <person name="Callol A."/>
            <person name="Pajuelo D."/>
            <person name="Ebbesson L."/>
            <person name="Teles M."/>
            <person name="MacKenzie S."/>
            <person name="Amaro C."/>
        </authorList>
    </citation>
    <scope>NUCLEOTIDE SEQUENCE</scope>
</reference>
<dbReference type="EMBL" id="GBXM01052413">
    <property type="protein sequence ID" value="JAH56164.1"/>
    <property type="molecule type" value="Transcribed_RNA"/>
</dbReference>
<accession>A0A0E9TR11</accession>
<name>A0A0E9TR11_ANGAN</name>
<organism evidence="1">
    <name type="scientific">Anguilla anguilla</name>
    <name type="common">European freshwater eel</name>
    <name type="synonym">Muraena anguilla</name>
    <dbReference type="NCBI Taxonomy" id="7936"/>
    <lineage>
        <taxon>Eukaryota</taxon>
        <taxon>Metazoa</taxon>
        <taxon>Chordata</taxon>
        <taxon>Craniata</taxon>
        <taxon>Vertebrata</taxon>
        <taxon>Euteleostomi</taxon>
        <taxon>Actinopterygii</taxon>
        <taxon>Neopterygii</taxon>
        <taxon>Teleostei</taxon>
        <taxon>Anguilliformes</taxon>
        <taxon>Anguillidae</taxon>
        <taxon>Anguilla</taxon>
    </lineage>
</organism>